<dbReference type="EMBL" id="AAXT01000001">
    <property type="protein sequence ID" value="EDO07759.1"/>
    <property type="molecule type" value="Genomic_DNA"/>
</dbReference>
<feature type="compositionally biased region" description="Low complexity" evidence="1">
    <location>
        <begin position="251"/>
        <end position="264"/>
    </location>
</feature>
<dbReference type="Proteomes" id="UP000002173">
    <property type="component" value="Chromosome 3"/>
</dbReference>
<keyword evidence="2" id="KW-1133">Transmembrane helix</keyword>
<feature type="transmembrane region" description="Helical" evidence="2">
    <location>
        <begin position="703"/>
        <end position="723"/>
    </location>
</feature>
<feature type="compositionally biased region" description="Polar residues" evidence="1">
    <location>
        <begin position="225"/>
        <end position="239"/>
    </location>
</feature>
<feature type="compositionally biased region" description="Polar residues" evidence="1">
    <location>
        <begin position="50"/>
        <end position="67"/>
    </location>
</feature>
<dbReference type="VEuPathDB" id="PiroplasmaDB:BBOV_III001920"/>
<feature type="transmembrane region" description="Helical" evidence="2">
    <location>
        <begin position="673"/>
        <end position="697"/>
    </location>
</feature>
<sequence>MTGAGYNSIQWNHIFVMDIDDIWVDLNLIVRAEMDFNQFSQQQHGRHSMSRSSTGVKLQKNTSQVSRGETVPSESADEQHLESVYGKTKYVQRIGRAILSVPMLLDSLEVHSTDTLRESSAFSHTDIPTDDYETQEVPSVETISRQATTSKGYDLSERMHKVLHEIDTNINDNLKIDRKASQSDLLRNREAKDSTNVHAASNDEGSLSDDTFDAIDEYVDIVTNGDHQAQGSDTTNSAYESAELDTRPVTNSDSSNRSRSNSGSTYEHATESSPSDVLKRYSSGTKSPGLSGPNTENVLDTKFNEPDISHVSNVMTNEASMDATQRKNSSDSASGLHINPVDGYPYFVETIATLQMLPFHEHKWDDSKFVKPSEGYPSYGMKAPTLPLGYIDIRVRIYLKNKPQLLALLSCRKPPRHFWRVPAEFEMFHTSMIVKRMAAFINEKPRWINHMLLPTWPYKHPFYILAFWIIVLDAMVFAPLPRIVLDFYALLALVAIYYRLDVGPMKYYGLCDTHKEAQNVTRDVVEDYSDIKGISLKNLTQRRTSINPEEETPEILSSRSENHATQVPHMNVKRADSDSRIGLNERKVSPQRGHITLKRSSSKIITPTGYREVGARRYKGGNRWAIFADDLEGTNLEDIVKNIINIMLKVQLALGYVIMALDKLKYSLGCTDSLSWLMALITLACTSVPICATAYVIWKVPTLAWRLGFYIIVAIYCFTYYWTDEILIVEVIKQIFRLIKFNWVATHLKYWYQRAPDSREAEHRATTMLQITRN</sequence>
<feature type="compositionally biased region" description="Polar residues" evidence="1">
    <location>
        <begin position="196"/>
        <end position="205"/>
    </location>
</feature>
<dbReference type="OMA" id="DHRKICA"/>
<keyword evidence="4" id="KW-1185">Reference proteome</keyword>
<dbReference type="eggNOG" id="ENOG502S9H6">
    <property type="taxonomic scope" value="Eukaryota"/>
</dbReference>
<feature type="transmembrane region" description="Helical" evidence="2">
    <location>
        <begin position="643"/>
        <end position="661"/>
    </location>
</feature>
<keyword evidence="2" id="KW-0812">Transmembrane</keyword>
<evidence type="ECO:0000313" key="4">
    <source>
        <dbReference type="Proteomes" id="UP000002173"/>
    </source>
</evidence>
<organism evidence="3 4">
    <name type="scientific">Babesia bovis</name>
    <dbReference type="NCBI Taxonomy" id="5865"/>
    <lineage>
        <taxon>Eukaryota</taxon>
        <taxon>Sar</taxon>
        <taxon>Alveolata</taxon>
        <taxon>Apicomplexa</taxon>
        <taxon>Aconoidasida</taxon>
        <taxon>Piroplasmida</taxon>
        <taxon>Babesiidae</taxon>
        <taxon>Babesia</taxon>
    </lineage>
</organism>
<feature type="region of interest" description="Disordered" evidence="1">
    <location>
        <begin position="186"/>
        <end position="210"/>
    </location>
</feature>
<accession>A7AMH5</accession>
<gene>
    <name evidence="3" type="ORF">BBOV_III001920</name>
</gene>
<name>A7AMH5_BABBO</name>
<keyword evidence="2" id="KW-0472">Membrane</keyword>
<feature type="compositionally biased region" description="Basic and acidic residues" evidence="1">
    <location>
        <begin position="186"/>
        <end position="195"/>
    </location>
</feature>
<feature type="transmembrane region" description="Helical" evidence="2">
    <location>
        <begin position="483"/>
        <end position="500"/>
    </location>
</feature>
<dbReference type="AlphaFoldDB" id="A7AMH5"/>
<feature type="region of interest" description="Disordered" evidence="1">
    <location>
        <begin position="225"/>
        <end position="300"/>
    </location>
</feature>
<proteinExistence type="predicted"/>
<dbReference type="GeneID" id="5479572"/>
<reference evidence="3 4" key="1">
    <citation type="journal article" date="2007" name="PLoS Pathog.">
        <title>Genome sequence of Babesia bovis and comparative analysis of apicomplexan hemoprotozoa.</title>
        <authorList>
            <person name="Brayton K.A."/>
            <person name="Lau A.O.T."/>
            <person name="Herndon D.R."/>
            <person name="Hannick L."/>
            <person name="Kappmeyer L.S."/>
            <person name="Berens S.J."/>
            <person name="Bidwell S.L."/>
            <person name="Brown W.C."/>
            <person name="Crabtree J."/>
            <person name="Fadrosh D."/>
            <person name="Feldblum T."/>
            <person name="Forberger H.A."/>
            <person name="Haas B.J."/>
            <person name="Howell J.M."/>
            <person name="Khouri H."/>
            <person name="Koo H."/>
            <person name="Mann D.J."/>
            <person name="Norimine J."/>
            <person name="Paulsen I.T."/>
            <person name="Radune D."/>
            <person name="Ren Q."/>
            <person name="Smith R.K. Jr."/>
            <person name="Suarez C.E."/>
            <person name="White O."/>
            <person name="Wortman J.R."/>
            <person name="Knowles D.P. Jr."/>
            <person name="McElwain T.F."/>
            <person name="Nene V.M."/>
        </authorList>
    </citation>
    <scope>NUCLEOTIDE SEQUENCE [LARGE SCALE GENOMIC DNA]</scope>
    <source>
        <strain evidence="3">T2Bo</strain>
    </source>
</reference>
<protein>
    <submittedName>
        <fullName evidence="3">Uncharacterized protein</fullName>
    </submittedName>
</protein>
<dbReference type="KEGG" id="bbo:BBOV_III001920"/>
<feature type="compositionally biased region" description="Polar residues" evidence="1">
    <location>
        <begin position="265"/>
        <end position="275"/>
    </location>
</feature>
<comment type="caution">
    <text evidence="3">The sequence shown here is derived from an EMBL/GenBank/DDBJ whole genome shotgun (WGS) entry which is preliminary data.</text>
</comment>
<evidence type="ECO:0000256" key="2">
    <source>
        <dbReference type="SAM" id="Phobius"/>
    </source>
</evidence>
<evidence type="ECO:0000256" key="1">
    <source>
        <dbReference type="SAM" id="MobiDB-lite"/>
    </source>
</evidence>
<feature type="region of interest" description="Disordered" evidence="1">
    <location>
        <begin position="41"/>
        <end position="77"/>
    </location>
</feature>
<evidence type="ECO:0000313" key="3">
    <source>
        <dbReference type="EMBL" id="EDO07759.1"/>
    </source>
</evidence>
<dbReference type="InParanoid" id="A7AMH5"/>
<feature type="compositionally biased region" description="Polar residues" evidence="1">
    <location>
        <begin position="282"/>
        <end position="298"/>
    </location>
</feature>